<dbReference type="GO" id="GO:0003676">
    <property type="term" value="F:nucleic acid binding"/>
    <property type="evidence" value="ECO:0007669"/>
    <property type="project" value="InterPro"/>
</dbReference>
<evidence type="ECO:0000259" key="1">
    <source>
        <dbReference type="Pfam" id="PF13456"/>
    </source>
</evidence>
<comment type="caution">
    <text evidence="2">The sequence shown here is derived from an EMBL/GenBank/DDBJ whole genome shotgun (WGS) entry which is preliminary data.</text>
</comment>
<dbReference type="GO" id="GO:0004523">
    <property type="term" value="F:RNA-DNA hybrid ribonuclease activity"/>
    <property type="evidence" value="ECO:0007669"/>
    <property type="project" value="InterPro"/>
</dbReference>
<organism evidence="2 3">
    <name type="scientific">Phytophthora rubi</name>
    <dbReference type="NCBI Taxonomy" id="129364"/>
    <lineage>
        <taxon>Eukaryota</taxon>
        <taxon>Sar</taxon>
        <taxon>Stramenopiles</taxon>
        <taxon>Oomycota</taxon>
        <taxon>Peronosporomycetes</taxon>
        <taxon>Peronosporales</taxon>
        <taxon>Peronosporaceae</taxon>
        <taxon>Phytophthora</taxon>
    </lineage>
</organism>
<reference evidence="2 3" key="1">
    <citation type="submission" date="2018-09" db="EMBL/GenBank/DDBJ databases">
        <title>Genomic investigation of the strawberry pathogen Phytophthora fragariae indicates pathogenicity is determined by transcriptional variation in three key races.</title>
        <authorList>
            <person name="Adams T.M."/>
            <person name="Armitage A.D."/>
            <person name="Sobczyk M.K."/>
            <person name="Bates H.J."/>
            <person name="Dunwell J.M."/>
            <person name="Nellist C.F."/>
            <person name="Harrison R.J."/>
        </authorList>
    </citation>
    <scope>NUCLEOTIDE SEQUENCE [LARGE SCALE GENOMIC DNA]</scope>
    <source>
        <strain evidence="2 3">SCRP249</strain>
    </source>
</reference>
<proteinExistence type="predicted"/>
<dbReference type="Proteomes" id="UP000429607">
    <property type="component" value="Unassembled WGS sequence"/>
</dbReference>
<dbReference type="EMBL" id="QXFV01000024">
    <property type="protein sequence ID" value="KAE9052062.1"/>
    <property type="molecule type" value="Genomic_DNA"/>
</dbReference>
<feature type="domain" description="RNase H type-1" evidence="1">
    <location>
        <begin position="321"/>
        <end position="410"/>
    </location>
</feature>
<dbReference type="InterPro" id="IPR002156">
    <property type="entry name" value="RNaseH_domain"/>
</dbReference>
<dbReference type="AlphaFoldDB" id="A0A6A3P205"/>
<gene>
    <name evidence="2" type="ORF">PR001_g880</name>
</gene>
<dbReference type="Pfam" id="PF13456">
    <property type="entry name" value="RVT_3"/>
    <property type="match status" value="1"/>
</dbReference>
<protein>
    <recommendedName>
        <fullName evidence="1">RNase H type-1 domain-containing protein</fullName>
    </recommendedName>
</protein>
<accession>A0A6A3P205</accession>
<name>A0A6A3P205_9STRA</name>
<sequence>MSVGRKPKVEMWAGNRRWKTARKAYKEQIGAHKKAKGLAVSKERQQKWEALSPVAAAGLQALTWKRIRRIAGLNPWGEQLLLRIKQHAISVYNPVTAGLGCPHPGCESIGRVDLYHIFWECDAARQLRTVLLVRWKAAELRLGSYEEEIFALTLPALPAGLTRVTGNIVASLPDDQMADMGTTVDRIIANCWSIGAALYLLAVWRWRVVHFDVLNDVTSAYHMAGLRTRLHYGHLDATSDQMEAFPPQIGERLRAAICRTLGAGWEEAVEQPLGSTYTYLIAVAGARGGTPRRCSSGTILVQIHMGTGNHRVKQARSKLYAGAKVTIQQAVHLGLLWGLRRCSTHHWEPAHVMGDHPDALRQHLTRRPPRARHLRGDYWKARRAADAVGVSSWMLQHREYNRAANMLAQLAHSTGHDTEWPDPALQTAGEVWHTIAGSATDDVKQWLQDHAKSTEQTVVEVTV</sequence>
<evidence type="ECO:0000313" key="2">
    <source>
        <dbReference type="EMBL" id="KAE9052062.1"/>
    </source>
</evidence>
<evidence type="ECO:0000313" key="3">
    <source>
        <dbReference type="Proteomes" id="UP000429607"/>
    </source>
</evidence>